<reference evidence="1 2" key="1">
    <citation type="submission" date="2019-07" db="EMBL/GenBank/DDBJ databases">
        <title>Whole genome shotgun sequence of Microvirga aerophila NBRC 106136.</title>
        <authorList>
            <person name="Hosoyama A."/>
            <person name="Uohara A."/>
            <person name="Ohji S."/>
            <person name="Ichikawa N."/>
        </authorList>
    </citation>
    <scope>NUCLEOTIDE SEQUENCE [LARGE SCALE GENOMIC DNA]</scope>
    <source>
        <strain evidence="1 2">NBRC 106136</strain>
    </source>
</reference>
<keyword evidence="2" id="KW-1185">Reference proteome</keyword>
<evidence type="ECO:0000313" key="1">
    <source>
        <dbReference type="EMBL" id="GEO19071.1"/>
    </source>
</evidence>
<protein>
    <submittedName>
        <fullName evidence="1">Uncharacterized protein</fullName>
    </submittedName>
</protein>
<dbReference type="EMBL" id="BJYU01000313">
    <property type="protein sequence ID" value="GEO19071.1"/>
    <property type="molecule type" value="Genomic_DNA"/>
</dbReference>
<proteinExistence type="predicted"/>
<dbReference type="AlphaFoldDB" id="A0A512C4D0"/>
<accession>A0A512C4D0</accession>
<dbReference type="Proteomes" id="UP000321085">
    <property type="component" value="Unassembled WGS sequence"/>
</dbReference>
<gene>
    <name evidence="1" type="ORF">MAE02_67670</name>
</gene>
<organism evidence="1 2">
    <name type="scientific">Microvirga aerophila</name>
    <dbReference type="NCBI Taxonomy" id="670291"/>
    <lineage>
        <taxon>Bacteria</taxon>
        <taxon>Pseudomonadati</taxon>
        <taxon>Pseudomonadota</taxon>
        <taxon>Alphaproteobacteria</taxon>
        <taxon>Hyphomicrobiales</taxon>
        <taxon>Methylobacteriaceae</taxon>
        <taxon>Microvirga</taxon>
    </lineage>
</organism>
<sequence>MSVETAPIFSDPDPFVLRFKVAPRIVLNIEHSVPIFEAALWSQLSLTNNMQVRAFGWAQQANLRTPLKQLSVEDSALLSKTLGEQEKQRKVYPLSATDERRLNGKRSIRTIDREVLVEVPDEEIAAAPSESPDVEQDEARQSHKVQAAIARIGAEMGFRVWIPKGDRQKVQDLLPEGVRAALLDVLPLNYDDTTLRTVEQIDIIWLKNRSMARAFELEHTTAIYSGLLRMADLLALQPNMNIRLHIVAPEEKREKVLREIKRPVFSLLESGPLYENCSYLSYGSIEEIGSIKHLSHMSDSIVAEYEEFAQDA</sequence>
<evidence type="ECO:0000313" key="2">
    <source>
        <dbReference type="Proteomes" id="UP000321085"/>
    </source>
</evidence>
<name>A0A512C4D0_9HYPH</name>
<comment type="caution">
    <text evidence="1">The sequence shown here is derived from an EMBL/GenBank/DDBJ whole genome shotgun (WGS) entry which is preliminary data.</text>
</comment>